<feature type="domain" description="Thioesterase TesA-like" evidence="3">
    <location>
        <begin position="26"/>
        <end position="248"/>
    </location>
</feature>
<dbReference type="InterPro" id="IPR001031">
    <property type="entry name" value="Thioesterase"/>
</dbReference>
<evidence type="ECO:0000256" key="2">
    <source>
        <dbReference type="ARBA" id="ARBA00022801"/>
    </source>
</evidence>
<reference evidence="4" key="1">
    <citation type="submission" date="2022-10" db="EMBL/GenBank/DDBJ databases">
        <title>The complete genomes of actinobacterial strains from the NBC collection.</title>
        <authorList>
            <person name="Joergensen T.S."/>
            <person name="Alvarez Arevalo M."/>
            <person name="Sterndorff E.B."/>
            <person name="Faurdal D."/>
            <person name="Vuksanovic O."/>
            <person name="Mourched A.-S."/>
            <person name="Charusanti P."/>
            <person name="Shaw S."/>
            <person name="Blin K."/>
            <person name="Weber T."/>
        </authorList>
    </citation>
    <scope>NUCLEOTIDE SEQUENCE</scope>
    <source>
        <strain evidence="4">NBC_00049</strain>
    </source>
</reference>
<sequence length="265" mass="29079">MTDSAGAFERWIKCFHPRPDSSVQLICLPYAGGSASGWFKLSAALPPSVQVWAAQYPGRQERRQERPLEDVRELAAALVEVLRGRLDRPYALLGHSMGAMVAFEVARLLESGPGPRPSALVASGRRAPSTVRDERVHLRDDEGVADELRLLSGTDPVFLQDPELLAMIMPSLRADYRAVETYTCEPEATVDCPVTVLVGDSDPKTTIDEARAWERHTTGECDLRIFPGGHFFLDDCVPEVANTLSDILLPLYGDGTPRTGLRLAP</sequence>
<dbReference type="PANTHER" id="PTHR11487">
    <property type="entry name" value="THIOESTERASE"/>
    <property type="match status" value="1"/>
</dbReference>
<evidence type="ECO:0000256" key="1">
    <source>
        <dbReference type="ARBA" id="ARBA00007169"/>
    </source>
</evidence>
<dbReference type="AlphaFoldDB" id="A0AAU2JY08"/>
<organism evidence="4">
    <name type="scientific">Streptomyces sp. NBC_00049</name>
    <dbReference type="NCBI Taxonomy" id="2903617"/>
    <lineage>
        <taxon>Bacteria</taxon>
        <taxon>Bacillati</taxon>
        <taxon>Actinomycetota</taxon>
        <taxon>Actinomycetes</taxon>
        <taxon>Kitasatosporales</taxon>
        <taxon>Streptomycetaceae</taxon>
        <taxon>Streptomyces</taxon>
    </lineage>
</organism>
<comment type="similarity">
    <text evidence="1">Belongs to the thioesterase family.</text>
</comment>
<name>A0AAU2JY08_9ACTN</name>
<dbReference type="EMBL" id="CP108264">
    <property type="protein sequence ID" value="WTU76747.1"/>
    <property type="molecule type" value="Genomic_DNA"/>
</dbReference>
<dbReference type="GO" id="GO:0016787">
    <property type="term" value="F:hydrolase activity"/>
    <property type="evidence" value="ECO:0007669"/>
    <property type="project" value="UniProtKB-KW"/>
</dbReference>
<dbReference type="Pfam" id="PF00975">
    <property type="entry name" value="Thioesterase"/>
    <property type="match status" value="1"/>
</dbReference>
<dbReference type="GO" id="GO:0008610">
    <property type="term" value="P:lipid biosynthetic process"/>
    <property type="evidence" value="ECO:0007669"/>
    <property type="project" value="TreeGrafter"/>
</dbReference>
<evidence type="ECO:0000313" key="4">
    <source>
        <dbReference type="EMBL" id="WTU76747.1"/>
    </source>
</evidence>
<dbReference type="InterPro" id="IPR029058">
    <property type="entry name" value="AB_hydrolase_fold"/>
</dbReference>
<gene>
    <name evidence="4" type="ORF">OG327_27355</name>
</gene>
<dbReference type="InterPro" id="IPR012223">
    <property type="entry name" value="TEII"/>
</dbReference>
<dbReference type="PANTHER" id="PTHR11487:SF0">
    <property type="entry name" value="S-ACYL FATTY ACID SYNTHASE THIOESTERASE, MEDIUM CHAIN"/>
    <property type="match status" value="1"/>
</dbReference>
<dbReference type="InterPro" id="IPR020802">
    <property type="entry name" value="TesA-like"/>
</dbReference>
<accession>A0AAU2JY08</accession>
<evidence type="ECO:0000259" key="3">
    <source>
        <dbReference type="SMART" id="SM00824"/>
    </source>
</evidence>
<dbReference type="SUPFAM" id="SSF53474">
    <property type="entry name" value="alpha/beta-Hydrolases"/>
    <property type="match status" value="1"/>
</dbReference>
<dbReference type="Gene3D" id="3.40.50.1820">
    <property type="entry name" value="alpha/beta hydrolase"/>
    <property type="match status" value="1"/>
</dbReference>
<dbReference type="SMART" id="SM00824">
    <property type="entry name" value="PKS_TE"/>
    <property type="match status" value="1"/>
</dbReference>
<protein>
    <submittedName>
        <fullName evidence="4">Alpha/beta fold hydrolase</fullName>
    </submittedName>
</protein>
<proteinExistence type="inferred from homology"/>
<keyword evidence="2 4" id="KW-0378">Hydrolase</keyword>